<evidence type="ECO:0000256" key="1">
    <source>
        <dbReference type="ARBA" id="ARBA00007673"/>
    </source>
</evidence>
<geneLocation type="plasmid" evidence="3 4">
    <name>pROB01</name>
</geneLocation>
<dbReference type="SUPFAM" id="SSF54506">
    <property type="entry name" value="Diaminopimelate epimerase-like"/>
    <property type="match status" value="2"/>
</dbReference>
<protein>
    <recommendedName>
        <fullName evidence="5">PrpF, AcnD-accessory</fullName>
    </recommendedName>
</protein>
<sequence length="384" mass="39034">MGRTVFTLHGTWMRGGTSKCWLFNAFDVDPLIAQAGGLDAILTSAFGSGDPRQLDGVGGGSSTTSKAAIVRRSSEPGIDVDYLFAQVAIGDRQVEWGSNCGNCATAIGLYALQSGFVPVDSATTTVRMRNQNTGAILNAEIATPGGMIPTEGDAAVPGTSALGVPVGLTFTGLAGGAATLLPTGASIDRVTIAGRSYHATMVVAGAPAALFDAADLGLTGAEDNQTIAEHLPLLLSLRRESSLRMGLSKPGDPISHAIPKVGVVGPPADYRTSAGVDIRAEDYDISVRMLSMLAPHPAIGLTSAVAVAAASTVTGGVVTDNTQVRWPGSLRVGTPAGVLDVDLSVSLDGVLESVTLHRAARRIASAELFVTAPAPAPALVGSAR</sequence>
<dbReference type="KEGG" id="rop:ROP_pROB01-04900"/>
<dbReference type="EMBL" id="AP011116">
    <property type="protein sequence ID" value="BAH55989.1"/>
    <property type="molecule type" value="Genomic_DNA"/>
</dbReference>
<dbReference type="AlphaFoldDB" id="C1BCD4"/>
<accession>C1BCD4</accession>
<dbReference type="HOGENOM" id="CLU_026443_2_0_11"/>
<dbReference type="PATRIC" id="fig|632772.20.peg.8244"/>
<keyword evidence="3" id="KW-0614">Plasmid</keyword>
<evidence type="ECO:0008006" key="5">
    <source>
        <dbReference type="Google" id="ProtNLM"/>
    </source>
</evidence>
<reference evidence="3 4" key="1">
    <citation type="submission" date="2009-03" db="EMBL/GenBank/DDBJ databases">
        <title>Comparison of the complete genome sequences of Rhodococcus erythropolis PR4 and Rhodococcus opacus B4.</title>
        <authorList>
            <person name="Takarada H."/>
            <person name="Sekine M."/>
            <person name="Hosoyama A."/>
            <person name="Yamada R."/>
            <person name="Fujisawa T."/>
            <person name="Omata S."/>
            <person name="Shimizu A."/>
            <person name="Tsukatani N."/>
            <person name="Tanikawa S."/>
            <person name="Fujita N."/>
            <person name="Harayama S."/>
        </authorList>
    </citation>
    <scope>NUCLEOTIDE SEQUENCE [LARGE SCALE GENOMIC DNA]</scope>
    <source>
        <strain evidence="3 4">B4</strain>
        <plasmid evidence="3 4">pROB01</plasmid>
    </source>
</reference>
<dbReference type="InterPro" id="IPR007400">
    <property type="entry name" value="PrpF-like"/>
</dbReference>
<dbReference type="GO" id="GO:0016853">
    <property type="term" value="F:isomerase activity"/>
    <property type="evidence" value="ECO:0007669"/>
    <property type="project" value="UniProtKB-KW"/>
</dbReference>
<gene>
    <name evidence="3" type="ordered locus">ROP_pROB01-04900</name>
</gene>
<proteinExistence type="inferred from homology"/>
<comment type="similarity">
    <text evidence="1">Belongs to the PrpF family.</text>
</comment>
<evidence type="ECO:0000313" key="4">
    <source>
        <dbReference type="Proteomes" id="UP000002212"/>
    </source>
</evidence>
<organism evidence="3 4">
    <name type="scientific">Rhodococcus opacus (strain B4)</name>
    <dbReference type="NCBI Taxonomy" id="632772"/>
    <lineage>
        <taxon>Bacteria</taxon>
        <taxon>Bacillati</taxon>
        <taxon>Actinomycetota</taxon>
        <taxon>Actinomycetes</taxon>
        <taxon>Mycobacteriales</taxon>
        <taxon>Nocardiaceae</taxon>
        <taxon>Rhodococcus</taxon>
    </lineage>
</organism>
<evidence type="ECO:0000313" key="3">
    <source>
        <dbReference type="EMBL" id="BAH55989.1"/>
    </source>
</evidence>
<dbReference type="Proteomes" id="UP000002212">
    <property type="component" value="Plasmid pROB01"/>
</dbReference>
<dbReference type="PANTHER" id="PTHR43709:SF2">
    <property type="entry name" value="DUF453 DOMAIN PROTEIN (AFU_ORTHOLOGUE AFUA_6G00360)"/>
    <property type="match status" value="1"/>
</dbReference>
<dbReference type="PANTHER" id="PTHR43709">
    <property type="entry name" value="ACONITATE ISOMERASE-RELATED"/>
    <property type="match status" value="1"/>
</dbReference>
<dbReference type="Gene3D" id="3.10.310.10">
    <property type="entry name" value="Diaminopimelate Epimerase, Chain A, domain 1"/>
    <property type="match status" value="2"/>
</dbReference>
<keyword evidence="2" id="KW-0413">Isomerase</keyword>
<dbReference type="Pfam" id="PF04303">
    <property type="entry name" value="PrpF"/>
    <property type="match status" value="1"/>
</dbReference>
<name>C1BCD4_RHOOB</name>
<evidence type="ECO:0000256" key="2">
    <source>
        <dbReference type="ARBA" id="ARBA00023235"/>
    </source>
</evidence>